<organism evidence="1 2">
    <name type="scientific">Flavobacterium orientale</name>
    <dbReference type="NCBI Taxonomy" id="1756020"/>
    <lineage>
        <taxon>Bacteria</taxon>
        <taxon>Pseudomonadati</taxon>
        <taxon>Bacteroidota</taxon>
        <taxon>Flavobacteriia</taxon>
        <taxon>Flavobacteriales</taxon>
        <taxon>Flavobacteriaceae</taxon>
        <taxon>Flavobacterium</taxon>
    </lineage>
</organism>
<evidence type="ECO:0000313" key="2">
    <source>
        <dbReference type="Proteomes" id="UP000625735"/>
    </source>
</evidence>
<evidence type="ECO:0000313" key="1">
    <source>
        <dbReference type="EMBL" id="GGD26480.1"/>
    </source>
</evidence>
<dbReference type="Proteomes" id="UP000625735">
    <property type="component" value="Unassembled WGS sequence"/>
</dbReference>
<gene>
    <name evidence="1" type="ORF">GCM10011343_15870</name>
</gene>
<dbReference type="RefSeq" id="WP_188362024.1">
    <property type="nucleotide sequence ID" value="NZ_BMFG01000005.1"/>
</dbReference>
<name>A0A917DCF9_9FLAO</name>
<dbReference type="AlphaFoldDB" id="A0A917DCF9"/>
<reference evidence="1" key="1">
    <citation type="journal article" date="2014" name="Int. J. Syst. Evol. Microbiol.">
        <title>Complete genome sequence of Corynebacterium casei LMG S-19264T (=DSM 44701T), isolated from a smear-ripened cheese.</title>
        <authorList>
            <consortium name="US DOE Joint Genome Institute (JGI-PGF)"/>
            <person name="Walter F."/>
            <person name="Albersmeier A."/>
            <person name="Kalinowski J."/>
            <person name="Ruckert C."/>
        </authorList>
    </citation>
    <scope>NUCLEOTIDE SEQUENCE</scope>
    <source>
        <strain evidence="1">CGMCC 1.12506</strain>
    </source>
</reference>
<reference evidence="1" key="2">
    <citation type="submission" date="2020-09" db="EMBL/GenBank/DDBJ databases">
        <authorList>
            <person name="Sun Q."/>
            <person name="Zhou Y."/>
        </authorList>
    </citation>
    <scope>NUCLEOTIDE SEQUENCE</scope>
    <source>
        <strain evidence="1">CGMCC 1.12506</strain>
    </source>
</reference>
<protein>
    <submittedName>
        <fullName evidence="1">Uncharacterized protein</fullName>
    </submittedName>
</protein>
<accession>A0A917DCF9</accession>
<comment type="caution">
    <text evidence="1">The sequence shown here is derived from an EMBL/GenBank/DDBJ whole genome shotgun (WGS) entry which is preliminary data.</text>
</comment>
<keyword evidence="2" id="KW-1185">Reference proteome</keyword>
<dbReference type="EMBL" id="BMFG01000005">
    <property type="protein sequence ID" value="GGD26480.1"/>
    <property type="molecule type" value="Genomic_DNA"/>
</dbReference>
<proteinExistence type="predicted"/>
<sequence>MNLNTIYNTHQYNYLLTNEIWQKADFYAIETNSSFWNKAIVITLSKEEATTNIEALIYLLQKQTKALAIWEEHWNTTTPTVFQFIEFFIAQRGFINTIGKKVSTKLFYKNYSETISNIIAKPTFEFTKNDNREVYFNLLDQNTIINVICFDDYWHEHNYLIETKTNWILYHWSSANY</sequence>